<organism evidence="3 4">
    <name type="scientific">Candidatus Marsarchaeota G1 archaeon OSP_D</name>
    <dbReference type="NCBI Taxonomy" id="1978155"/>
    <lineage>
        <taxon>Archaea</taxon>
        <taxon>Candidatus Marsarchaeota</taxon>
        <taxon>Candidatus Marsarchaeota group 1</taxon>
    </lineage>
</organism>
<dbReference type="InterPro" id="IPR036071">
    <property type="entry name" value="AMMECR1_dom_sf"/>
</dbReference>
<dbReference type="SUPFAM" id="SSF143447">
    <property type="entry name" value="AMMECR1-like"/>
    <property type="match status" value="1"/>
</dbReference>
<dbReference type="NCBIfam" id="TIGR00296">
    <property type="entry name" value="TIGR00296 family protein"/>
    <property type="match status" value="1"/>
</dbReference>
<evidence type="ECO:0000259" key="2">
    <source>
        <dbReference type="PROSITE" id="PS51112"/>
    </source>
</evidence>
<sequence>MLVVLDALHEITEKQGALLVEFARNVVYAKLEGFELKQKPELNAKGLGAFVTISKNGELRGCMGFVRSKLDLVETVRLASLAAAFEDPRFPPLTKDEFSQVKFELTLLGEPRLLSEFELKNPERHIVIGRDGLLIERGLNAGVLLPQVAVEYQLDATRFLDLTCVKAGLPRGCWKSKDTKVYVFSAKIFEEPS</sequence>
<dbReference type="AlphaFoldDB" id="A0A2R6ABJ1"/>
<evidence type="ECO:0000313" key="4">
    <source>
        <dbReference type="Proteomes" id="UP000240880"/>
    </source>
</evidence>
<dbReference type="PANTHER" id="PTHR13016:SF0">
    <property type="entry name" value="AMME SYNDROME CANDIDATE GENE 1 PROTEIN"/>
    <property type="match status" value="1"/>
</dbReference>
<dbReference type="PROSITE" id="PS51112">
    <property type="entry name" value="AMMECR1"/>
    <property type="match status" value="1"/>
</dbReference>
<gene>
    <name evidence="3" type="ORF">B9Q01_03885</name>
</gene>
<dbReference type="HAMAP" id="MF_00645">
    <property type="entry name" value="AMMECR1"/>
    <property type="match status" value="1"/>
</dbReference>
<dbReference type="InterPro" id="IPR027623">
    <property type="entry name" value="AmmeMemoSam_A"/>
</dbReference>
<dbReference type="Pfam" id="PF01871">
    <property type="entry name" value="AMMECR1"/>
    <property type="match status" value="1"/>
</dbReference>
<dbReference type="InterPro" id="IPR027485">
    <property type="entry name" value="AMMECR1_N"/>
</dbReference>
<dbReference type="InterPro" id="IPR023473">
    <property type="entry name" value="AMMECR1"/>
</dbReference>
<dbReference type="EMBL" id="NEXC01000017">
    <property type="protein sequence ID" value="PSN83695.1"/>
    <property type="molecule type" value="Genomic_DNA"/>
</dbReference>
<proteinExistence type="inferred from homology"/>
<dbReference type="InterPro" id="IPR023472">
    <property type="entry name" value="Uncharacterised_MJ0810"/>
</dbReference>
<dbReference type="InterPro" id="IPR002733">
    <property type="entry name" value="AMMECR1_domain"/>
</dbReference>
<accession>A0A2R6ABJ1</accession>
<dbReference type="NCBIfam" id="TIGR04335">
    <property type="entry name" value="AmmeMemoSam_A"/>
    <property type="match status" value="1"/>
</dbReference>
<dbReference type="Gene3D" id="3.30.1490.150">
    <property type="entry name" value="Hypothetical protein ph0010, domain 2"/>
    <property type="match status" value="1"/>
</dbReference>
<protein>
    <recommendedName>
        <fullName evidence="1">Protein B9Q01_03885</fullName>
    </recommendedName>
</protein>
<dbReference type="Gene3D" id="3.30.700.20">
    <property type="entry name" value="Hypothetical protein ph0010, domain 1"/>
    <property type="match status" value="1"/>
</dbReference>
<dbReference type="PANTHER" id="PTHR13016">
    <property type="entry name" value="AMMECR1 HOMOLOG"/>
    <property type="match status" value="1"/>
</dbReference>
<comment type="caution">
    <text evidence="3">The sequence shown here is derived from an EMBL/GenBank/DDBJ whole genome shotgun (WGS) entry which is preliminary data.</text>
</comment>
<reference evidence="3 4" key="1">
    <citation type="submission" date="2017-04" db="EMBL/GenBank/DDBJ databases">
        <title>Novel microbial lineages endemic to geothermal iron-oxide mats fill important gaps in the evolutionary history of Archaea.</title>
        <authorList>
            <person name="Jay Z.J."/>
            <person name="Beam J.P."/>
            <person name="Dlakic M."/>
            <person name="Rusch D.B."/>
            <person name="Kozubal M.A."/>
            <person name="Inskeep W.P."/>
        </authorList>
    </citation>
    <scope>NUCLEOTIDE SEQUENCE [LARGE SCALE GENOMIC DNA]</scope>
    <source>
        <strain evidence="3">OSP_D</strain>
    </source>
</reference>
<evidence type="ECO:0000313" key="3">
    <source>
        <dbReference type="EMBL" id="PSN83695.1"/>
    </source>
</evidence>
<feature type="domain" description="AMMECR1" evidence="2">
    <location>
        <begin position="14"/>
        <end position="193"/>
    </location>
</feature>
<name>A0A2R6ABJ1_9ARCH</name>
<evidence type="ECO:0000256" key="1">
    <source>
        <dbReference type="HAMAP-Rule" id="MF_00645"/>
    </source>
</evidence>
<dbReference type="Proteomes" id="UP000240880">
    <property type="component" value="Unassembled WGS sequence"/>
</dbReference>